<gene>
    <name evidence="1" type="ORF">GGQ65_000292</name>
</gene>
<dbReference type="Proteomes" id="UP000545490">
    <property type="component" value="Unassembled WGS sequence"/>
</dbReference>
<dbReference type="RefSeq" id="WP_281015367.1">
    <property type="nucleotide sequence ID" value="NZ_JACIDG010000001.1"/>
</dbReference>
<reference evidence="1 2" key="1">
    <citation type="submission" date="2020-08" db="EMBL/GenBank/DDBJ databases">
        <title>Genomic Encyclopedia of Type Strains, Phase IV (KMG-IV): sequencing the most valuable type-strain genomes for metagenomic binning, comparative biology and taxonomic classification.</title>
        <authorList>
            <person name="Goeker M."/>
        </authorList>
    </citation>
    <scope>NUCLEOTIDE SEQUENCE [LARGE SCALE GENOMIC DNA]</scope>
    <source>
        <strain evidence="1 2">DSM 19331</strain>
    </source>
</reference>
<accession>A0A7W6B6K9</accession>
<dbReference type="EMBL" id="JACIDG010000001">
    <property type="protein sequence ID" value="MBB3913037.1"/>
    <property type="molecule type" value="Genomic_DNA"/>
</dbReference>
<comment type="caution">
    <text evidence="1">The sequence shown here is derived from an EMBL/GenBank/DDBJ whole genome shotgun (WGS) entry which is preliminary data.</text>
</comment>
<name>A0A7W6B6K9_9HYPH</name>
<evidence type="ECO:0000313" key="1">
    <source>
        <dbReference type="EMBL" id="MBB3913037.1"/>
    </source>
</evidence>
<organism evidence="1 2">
    <name type="scientific">Rhizobium fabae</name>
    <dbReference type="NCBI Taxonomy" id="573179"/>
    <lineage>
        <taxon>Bacteria</taxon>
        <taxon>Pseudomonadati</taxon>
        <taxon>Pseudomonadota</taxon>
        <taxon>Alphaproteobacteria</taxon>
        <taxon>Hyphomicrobiales</taxon>
        <taxon>Rhizobiaceae</taxon>
        <taxon>Rhizobium/Agrobacterium group</taxon>
        <taxon>Rhizobium</taxon>
    </lineage>
</organism>
<protein>
    <submittedName>
        <fullName evidence="1">Uncharacterized protein</fullName>
    </submittedName>
</protein>
<proteinExistence type="predicted"/>
<evidence type="ECO:0000313" key="2">
    <source>
        <dbReference type="Proteomes" id="UP000545490"/>
    </source>
</evidence>
<dbReference type="AlphaFoldDB" id="A0A7W6B6K9"/>
<sequence>MTTIVPPCLNAAERRLRINGKDLDGEGALSDGAARQFRTIE</sequence>